<evidence type="ECO:0000256" key="7">
    <source>
        <dbReference type="SAM" id="MobiDB-lite"/>
    </source>
</evidence>
<gene>
    <name evidence="10" type="ORF">Tsubulata_019548</name>
</gene>
<feature type="compositionally biased region" description="Low complexity" evidence="7">
    <location>
        <begin position="33"/>
        <end position="48"/>
    </location>
</feature>
<dbReference type="Pfam" id="PF00083">
    <property type="entry name" value="Sugar_tr"/>
    <property type="match status" value="3"/>
</dbReference>
<keyword evidence="3" id="KW-0762">Sugar transport</keyword>
<keyword evidence="3" id="KW-0813">Transport</keyword>
<comment type="subcellular location">
    <subcellularLocation>
        <location evidence="1">Membrane</location>
        <topology evidence="1">Multi-pass membrane protein</topology>
    </subcellularLocation>
</comment>
<feature type="transmembrane region" description="Helical" evidence="8">
    <location>
        <begin position="334"/>
        <end position="354"/>
    </location>
</feature>
<dbReference type="GO" id="GO:0016020">
    <property type="term" value="C:membrane"/>
    <property type="evidence" value="ECO:0007669"/>
    <property type="project" value="UniProtKB-SubCell"/>
</dbReference>
<feature type="transmembrane region" description="Helical" evidence="8">
    <location>
        <begin position="107"/>
        <end position="124"/>
    </location>
</feature>
<evidence type="ECO:0000256" key="1">
    <source>
        <dbReference type="ARBA" id="ARBA00004141"/>
    </source>
</evidence>
<dbReference type="PANTHER" id="PTHR48021">
    <property type="match status" value="1"/>
</dbReference>
<feature type="transmembrane region" description="Helical" evidence="8">
    <location>
        <begin position="165"/>
        <end position="183"/>
    </location>
</feature>
<evidence type="ECO:0000256" key="3">
    <source>
        <dbReference type="ARBA" id="ARBA00022597"/>
    </source>
</evidence>
<dbReference type="PANTHER" id="PTHR48021:SF93">
    <property type="entry name" value="SUGAR TRANSPORTER ERD6-LIKE 1-RELATED"/>
    <property type="match status" value="1"/>
</dbReference>
<feature type="transmembrane region" description="Helical" evidence="8">
    <location>
        <begin position="136"/>
        <end position="153"/>
    </location>
</feature>
<feature type="transmembrane region" description="Helical" evidence="8">
    <location>
        <begin position="189"/>
        <end position="210"/>
    </location>
</feature>
<dbReference type="InterPro" id="IPR020846">
    <property type="entry name" value="MFS_dom"/>
</dbReference>
<evidence type="ECO:0000256" key="4">
    <source>
        <dbReference type="ARBA" id="ARBA00022692"/>
    </source>
</evidence>
<reference evidence="10" key="1">
    <citation type="submission" date="2022-02" db="EMBL/GenBank/DDBJ databases">
        <authorList>
            <person name="Henning P.M."/>
            <person name="McCubbin A.G."/>
            <person name="Shore J.S."/>
        </authorList>
    </citation>
    <scope>NUCLEOTIDE SEQUENCE</scope>
    <source>
        <strain evidence="10">F60SS</strain>
        <tissue evidence="10">Leaves</tissue>
    </source>
</reference>
<dbReference type="EMBL" id="JAKUCV010007779">
    <property type="protein sequence ID" value="KAJ4822008.1"/>
    <property type="molecule type" value="Genomic_DNA"/>
</dbReference>
<dbReference type="InterPro" id="IPR036259">
    <property type="entry name" value="MFS_trans_sf"/>
</dbReference>
<dbReference type="OrthoDB" id="6612291at2759"/>
<keyword evidence="4 8" id="KW-0812">Transmembrane</keyword>
<keyword evidence="5 8" id="KW-1133">Transmembrane helix</keyword>
<evidence type="ECO:0000256" key="6">
    <source>
        <dbReference type="ARBA" id="ARBA00023136"/>
    </source>
</evidence>
<dbReference type="SUPFAM" id="SSF103473">
    <property type="entry name" value="MFS general substrate transporter"/>
    <property type="match status" value="1"/>
</dbReference>
<evidence type="ECO:0000256" key="5">
    <source>
        <dbReference type="ARBA" id="ARBA00022989"/>
    </source>
</evidence>
<proteinExistence type="inferred from homology"/>
<feature type="transmembrane region" description="Helical" evidence="8">
    <location>
        <begin position="239"/>
        <end position="255"/>
    </location>
</feature>
<feature type="transmembrane region" description="Helical" evidence="8">
    <location>
        <begin position="366"/>
        <end position="384"/>
    </location>
</feature>
<name>A0A9Q0EYT6_9ROSI</name>
<comment type="similarity">
    <text evidence="2">Belongs to the major facilitator superfamily. Sugar transporter (TC 2.A.1.1) family.</text>
</comment>
<evidence type="ECO:0000313" key="10">
    <source>
        <dbReference type="EMBL" id="KAJ4822008.1"/>
    </source>
</evidence>
<comment type="caution">
    <text evidence="10">The sequence shown here is derived from an EMBL/GenBank/DDBJ whole genome shotgun (WGS) entry which is preliminary data.</text>
</comment>
<keyword evidence="6 8" id="KW-0472">Membrane</keyword>
<evidence type="ECO:0000313" key="11">
    <source>
        <dbReference type="Proteomes" id="UP001141552"/>
    </source>
</evidence>
<accession>A0A9Q0EYT6</accession>
<feature type="region of interest" description="Disordered" evidence="7">
    <location>
        <begin position="27"/>
        <end position="48"/>
    </location>
</feature>
<dbReference type="AlphaFoldDB" id="A0A9Q0EYT6"/>
<organism evidence="10 11">
    <name type="scientific">Turnera subulata</name>
    <dbReference type="NCBI Taxonomy" id="218843"/>
    <lineage>
        <taxon>Eukaryota</taxon>
        <taxon>Viridiplantae</taxon>
        <taxon>Streptophyta</taxon>
        <taxon>Embryophyta</taxon>
        <taxon>Tracheophyta</taxon>
        <taxon>Spermatophyta</taxon>
        <taxon>Magnoliopsida</taxon>
        <taxon>eudicotyledons</taxon>
        <taxon>Gunneridae</taxon>
        <taxon>Pentapetalae</taxon>
        <taxon>rosids</taxon>
        <taxon>fabids</taxon>
        <taxon>Malpighiales</taxon>
        <taxon>Passifloraceae</taxon>
        <taxon>Turnera</taxon>
    </lineage>
</organism>
<dbReference type="PROSITE" id="PS50850">
    <property type="entry name" value="MFS"/>
    <property type="match status" value="1"/>
</dbReference>
<feature type="transmembrane region" description="Helical" evidence="8">
    <location>
        <begin position="75"/>
        <end position="95"/>
    </location>
</feature>
<dbReference type="Gene3D" id="1.20.1250.20">
    <property type="entry name" value="MFS general substrate transporter like domains"/>
    <property type="match status" value="3"/>
</dbReference>
<keyword evidence="11" id="KW-1185">Reference proteome</keyword>
<dbReference type="InterPro" id="IPR050549">
    <property type="entry name" value="MFS_Trehalose_Transporter"/>
</dbReference>
<protein>
    <recommendedName>
        <fullName evidence="9">Major facilitator superfamily (MFS) profile domain-containing protein</fullName>
    </recommendedName>
</protein>
<reference evidence="10" key="2">
    <citation type="journal article" date="2023" name="Plants (Basel)">
        <title>Annotation of the Turnera subulata (Passifloraceae) Draft Genome Reveals the S-Locus Evolved after the Divergence of Turneroideae from Passifloroideae in a Stepwise Manner.</title>
        <authorList>
            <person name="Henning P.M."/>
            <person name="Roalson E.H."/>
            <person name="Mir W."/>
            <person name="McCubbin A.G."/>
            <person name="Shore J.S."/>
        </authorList>
    </citation>
    <scope>NUCLEOTIDE SEQUENCE</scope>
    <source>
        <strain evidence="10">F60SS</strain>
    </source>
</reference>
<evidence type="ECO:0000259" key="9">
    <source>
        <dbReference type="PROSITE" id="PS50850"/>
    </source>
</evidence>
<sequence>MDAVGCFQLRSCKIMGIESAEEAGLQPTRPLLSDGSNNSTATSSSSSDSSITSVLVFSTFVAVCGSFSYGCAYSLFGSIMTIGGMMGAILSGKIADLTGRRRVTISTMWLSQIFCTTGWLAISFAKDAMWLDIGRLSIGFGVGLISFVVPVYIAEIAPKHYRGRFTTANQFMVSCGFGLMYFIGNVISWRYLSLMAAVPCLIQVVGLFFIPESPRWLNAIEIFQDIRQATTSELFQRKYAYPIIVGVGLMVLQQFGGSSGISYYVTTIFTRANFSVSIGTTGLAIIEDLECMKEITPILVFVVMLGFASVFAMGMAGIPWVLMSEIFPVNIKASAGSMVTLTNWFCSWIVTYAFNFMIEWSTAGTFFIFAGVYACTVIFIWKLVPETKGKTLEEIQASITSFPQQVC</sequence>
<feature type="transmembrane region" description="Helical" evidence="8">
    <location>
        <begin position="298"/>
        <end position="322"/>
    </location>
</feature>
<evidence type="ECO:0000256" key="2">
    <source>
        <dbReference type="ARBA" id="ARBA00010992"/>
    </source>
</evidence>
<dbReference type="GO" id="GO:0022857">
    <property type="term" value="F:transmembrane transporter activity"/>
    <property type="evidence" value="ECO:0007669"/>
    <property type="project" value="InterPro"/>
</dbReference>
<evidence type="ECO:0000256" key="8">
    <source>
        <dbReference type="SAM" id="Phobius"/>
    </source>
</evidence>
<dbReference type="Proteomes" id="UP001141552">
    <property type="component" value="Unassembled WGS sequence"/>
</dbReference>
<feature type="domain" description="Major facilitator superfamily (MFS) profile" evidence="9">
    <location>
        <begin position="1"/>
        <end position="407"/>
    </location>
</feature>
<dbReference type="InterPro" id="IPR005828">
    <property type="entry name" value="MFS_sugar_transport-like"/>
</dbReference>